<dbReference type="GO" id="GO:0006352">
    <property type="term" value="P:DNA-templated transcription initiation"/>
    <property type="evidence" value="ECO:0007669"/>
    <property type="project" value="InterPro"/>
</dbReference>
<dbReference type="InterPro" id="IPR013325">
    <property type="entry name" value="RNA_pol_sigma_r2"/>
</dbReference>
<dbReference type="InterPro" id="IPR039425">
    <property type="entry name" value="RNA_pol_sigma-70-like"/>
</dbReference>
<dbReference type="PATRIC" id="fig|60890.4.peg.2073"/>
<dbReference type="NCBIfam" id="NF009167">
    <property type="entry name" value="PRK12514.1"/>
    <property type="match status" value="1"/>
</dbReference>
<evidence type="ECO:0000259" key="6">
    <source>
        <dbReference type="Pfam" id="PF04542"/>
    </source>
</evidence>
<evidence type="ECO:0000259" key="7">
    <source>
        <dbReference type="Pfam" id="PF08281"/>
    </source>
</evidence>
<keyword evidence="3" id="KW-0731">Sigma factor</keyword>
<feature type="region of interest" description="Disordered" evidence="5">
    <location>
        <begin position="104"/>
        <end position="123"/>
    </location>
</feature>
<dbReference type="Gene3D" id="1.10.1740.10">
    <property type="match status" value="1"/>
</dbReference>
<keyword evidence="2" id="KW-0805">Transcription regulation</keyword>
<evidence type="ECO:0000256" key="1">
    <source>
        <dbReference type="ARBA" id="ARBA00010641"/>
    </source>
</evidence>
<protein>
    <submittedName>
        <fullName evidence="8">RNA polymerase sigma-70 factor</fullName>
    </submittedName>
</protein>
<dbReference type="EMBL" id="CP015124">
    <property type="protein sequence ID" value="ANP37033.1"/>
    <property type="molecule type" value="Genomic_DNA"/>
</dbReference>
<name>A0A1B0ZS57_9RHOB</name>
<feature type="domain" description="RNA polymerase sigma-70 region 2" evidence="6">
    <location>
        <begin position="33"/>
        <end position="101"/>
    </location>
</feature>
<dbReference type="GO" id="GO:0016987">
    <property type="term" value="F:sigma factor activity"/>
    <property type="evidence" value="ECO:0007669"/>
    <property type="project" value="UniProtKB-KW"/>
</dbReference>
<keyword evidence="4" id="KW-0804">Transcription</keyword>
<dbReference type="InterPro" id="IPR036388">
    <property type="entry name" value="WH-like_DNA-bd_sf"/>
</dbReference>
<organism evidence="8 9">
    <name type="scientific">Phaeobacter gallaeciensis</name>
    <dbReference type="NCBI Taxonomy" id="60890"/>
    <lineage>
        <taxon>Bacteria</taxon>
        <taxon>Pseudomonadati</taxon>
        <taxon>Pseudomonadota</taxon>
        <taxon>Alphaproteobacteria</taxon>
        <taxon>Rhodobacterales</taxon>
        <taxon>Roseobacteraceae</taxon>
        <taxon>Phaeobacter</taxon>
    </lineage>
</organism>
<dbReference type="InterPro" id="IPR007627">
    <property type="entry name" value="RNA_pol_sigma70_r2"/>
</dbReference>
<proteinExistence type="inferred from homology"/>
<gene>
    <name evidence="8" type="ORF">JL2886_02141</name>
</gene>
<dbReference type="AlphaFoldDB" id="A0A1B0ZS57"/>
<accession>A0A1B0ZS57</accession>
<evidence type="ECO:0000313" key="8">
    <source>
        <dbReference type="EMBL" id="ANP37033.1"/>
    </source>
</evidence>
<dbReference type="Proteomes" id="UP000092565">
    <property type="component" value="Chromosome"/>
</dbReference>
<evidence type="ECO:0000256" key="4">
    <source>
        <dbReference type="ARBA" id="ARBA00023163"/>
    </source>
</evidence>
<dbReference type="PANTHER" id="PTHR43133">
    <property type="entry name" value="RNA POLYMERASE ECF-TYPE SIGMA FACTO"/>
    <property type="match status" value="1"/>
</dbReference>
<keyword evidence="9" id="KW-1185">Reference proteome</keyword>
<dbReference type="InterPro" id="IPR013324">
    <property type="entry name" value="RNA_pol_sigma_r3/r4-like"/>
</dbReference>
<dbReference type="GO" id="GO:0003677">
    <property type="term" value="F:DNA binding"/>
    <property type="evidence" value="ECO:0007669"/>
    <property type="project" value="InterPro"/>
</dbReference>
<comment type="similarity">
    <text evidence="1">Belongs to the sigma-70 factor family. ECF subfamily.</text>
</comment>
<dbReference type="Pfam" id="PF04542">
    <property type="entry name" value="Sigma70_r2"/>
    <property type="match status" value="1"/>
</dbReference>
<dbReference type="NCBIfam" id="TIGR02937">
    <property type="entry name" value="sigma70-ECF"/>
    <property type="match status" value="1"/>
</dbReference>
<evidence type="ECO:0000256" key="5">
    <source>
        <dbReference type="SAM" id="MobiDB-lite"/>
    </source>
</evidence>
<evidence type="ECO:0000313" key="9">
    <source>
        <dbReference type="Proteomes" id="UP000092565"/>
    </source>
</evidence>
<dbReference type="InterPro" id="IPR014284">
    <property type="entry name" value="RNA_pol_sigma-70_dom"/>
</dbReference>
<dbReference type="SUPFAM" id="SSF88946">
    <property type="entry name" value="Sigma2 domain of RNA polymerase sigma factors"/>
    <property type="match status" value="1"/>
</dbReference>
<evidence type="ECO:0000256" key="3">
    <source>
        <dbReference type="ARBA" id="ARBA00023082"/>
    </source>
</evidence>
<evidence type="ECO:0000256" key="2">
    <source>
        <dbReference type="ARBA" id="ARBA00023015"/>
    </source>
</evidence>
<dbReference type="SUPFAM" id="SSF88659">
    <property type="entry name" value="Sigma3 and sigma4 domains of RNA polymerase sigma factors"/>
    <property type="match status" value="1"/>
</dbReference>
<dbReference type="PANTHER" id="PTHR43133:SF62">
    <property type="entry name" value="RNA POLYMERASE SIGMA FACTOR SIGZ"/>
    <property type="match status" value="1"/>
</dbReference>
<feature type="domain" description="RNA polymerase sigma factor 70 region 4 type 2" evidence="7">
    <location>
        <begin position="137"/>
        <end position="186"/>
    </location>
</feature>
<reference evidence="8 9" key="1">
    <citation type="submission" date="2016-04" db="EMBL/GenBank/DDBJ databases">
        <authorList>
            <person name="Evans L.H."/>
            <person name="Alamgir A."/>
            <person name="Owens N."/>
            <person name="Weber N.D."/>
            <person name="Virtaneva K."/>
            <person name="Barbian K."/>
            <person name="Babar A."/>
            <person name="Rosenke K."/>
        </authorList>
    </citation>
    <scope>NUCLEOTIDE SEQUENCE [LARGE SCALE GENOMIC DNA]</scope>
    <source>
        <strain evidence="8 9">JL2886</strain>
    </source>
</reference>
<dbReference type="Gene3D" id="1.10.10.10">
    <property type="entry name" value="Winged helix-like DNA-binding domain superfamily/Winged helix DNA-binding domain"/>
    <property type="match status" value="1"/>
</dbReference>
<dbReference type="InterPro" id="IPR013249">
    <property type="entry name" value="RNA_pol_sigma70_r4_t2"/>
</dbReference>
<dbReference type="Pfam" id="PF08281">
    <property type="entry name" value="Sigma70_r4_2"/>
    <property type="match status" value="1"/>
</dbReference>
<sequence>MGNQGRADMTTPAEIETMIARIALRDRRAFAALYDATSAKLFGVCLRVLKNRGEAEDTLQEVFLRIWAKADSYAVTGHSPMTWLITIARNLSIDRLRSRQARMSGQGDGGDLLEQVPDSNPGPEATTIARSEQARMNACMEELPQDRAEAVRGAYLEGDNYQTLAERHGVPLNTMRTWLRRSLQKLKECLTR</sequence>